<name>A0A7L8KB78_ECOLX</name>
<sequence>MCVRGVNSHCKGVCQGELIASLARCVSGGNATGKVCVRGKIGGFPSE</sequence>
<dbReference type="EMBL" id="MN626604">
    <property type="protein sequence ID" value="QOE89642.1"/>
    <property type="molecule type" value="Genomic_DNA"/>
</dbReference>
<evidence type="ECO:0000313" key="1">
    <source>
        <dbReference type="EMBL" id="QOE89642.1"/>
    </source>
</evidence>
<protein>
    <submittedName>
        <fullName evidence="1">Uncharacterized protein</fullName>
    </submittedName>
</protein>
<keyword evidence="1" id="KW-0614">Plasmid</keyword>
<geneLocation type="plasmid" evidence="1">
    <name>pRts1</name>
</geneLocation>
<dbReference type="AlphaFoldDB" id="A0A7L8KB78"/>
<proteinExistence type="predicted"/>
<reference evidence="1" key="1">
    <citation type="journal article" date="2020" name="Commun. Biol.">
        <title>Highly efficient gene transfer in the mouse gut microbiota is enabled by the Incl2 conjugative plasmid TP114.</title>
        <authorList>
            <person name="Neil K."/>
            <person name="Allard N."/>
            <person name="Grenier F."/>
            <person name="Burrus V."/>
            <person name="Rodrigue S."/>
        </authorList>
    </citation>
    <scope>NUCLEOTIDE SEQUENCE</scope>
    <source>
        <strain evidence="1">BM21</strain>
    </source>
</reference>
<accession>A0A7L8KB78</accession>
<gene>
    <name evidence="1" type="primary">pRts1_2</name>
</gene>
<organism evidence="1">
    <name type="scientific">Escherichia coli</name>
    <dbReference type="NCBI Taxonomy" id="562"/>
    <lineage>
        <taxon>Bacteria</taxon>
        <taxon>Pseudomonadati</taxon>
        <taxon>Pseudomonadota</taxon>
        <taxon>Gammaproteobacteria</taxon>
        <taxon>Enterobacterales</taxon>
        <taxon>Enterobacteriaceae</taxon>
        <taxon>Escherichia</taxon>
    </lineage>
</organism>